<dbReference type="GO" id="GO:0016020">
    <property type="term" value="C:membrane"/>
    <property type="evidence" value="ECO:0007669"/>
    <property type="project" value="UniProtKB-SubCell"/>
</dbReference>
<evidence type="ECO:0000256" key="5">
    <source>
        <dbReference type="ARBA" id="ARBA00022989"/>
    </source>
</evidence>
<feature type="transmembrane region" description="Helical" evidence="7">
    <location>
        <begin position="98"/>
        <end position="116"/>
    </location>
</feature>
<dbReference type="InterPro" id="IPR050925">
    <property type="entry name" value="Rhomboid_protease_S54"/>
</dbReference>
<feature type="transmembrane region" description="Helical" evidence="7">
    <location>
        <begin position="183"/>
        <end position="201"/>
    </location>
</feature>
<dbReference type="InterPro" id="IPR022764">
    <property type="entry name" value="Peptidase_S54_rhomboid_dom"/>
</dbReference>
<organism evidence="9 10">
    <name type="scientific">Stakelama sediminis</name>
    <dbReference type="NCBI Taxonomy" id="463200"/>
    <lineage>
        <taxon>Bacteria</taxon>
        <taxon>Pseudomonadati</taxon>
        <taxon>Pseudomonadota</taxon>
        <taxon>Alphaproteobacteria</taxon>
        <taxon>Sphingomonadales</taxon>
        <taxon>Sphingomonadaceae</taxon>
        <taxon>Stakelama</taxon>
    </lineage>
</organism>
<keyword evidence="10" id="KW-1185">Reference proteome</keyword>
<keyword evidence="4" id="KW-0378">Hydrolase</keyword>
<dbReference type="AlphaFoldDB" id="A0A840YZ88"/>
<evidence type="ECO:0000313" key="9">
    <source>
        <dbReference type="EMBL" id="MBB5718963.1"/>
    </source>
</evidence>
<feature type="transmembrane region" description="Helical" evidence="7">
    <location>
        <begin position="66"/>
        <end position="86"/>
    </location>
</feature>
<dbReference type="Proteomes" id="UP000554342">
    <property type="component" value="Unassembled WGS sequence"/>
</dbReference>
<dbReference type="GO" id="GO:0004252">
    <property type="term" value="F:serine-type endopeptidase activity"/>
    <property type="evidence" value="ECO:0007669"/>
    <property type="project" value="InterPro"/>
</dbReference>
<evidence type="ECO:0000256" key="4">
    <source>
        <dbReference type="ARBA" id="ARBA00022801"/>
    </source>
</evidence>
<dbReference type="EMBL" id="JACIJI010000002">
    <property type="protein sequence ID" value="MBB5718963.1"/>
    <property type="molecule type" value="Genomic_DNA"/>
</dbReference>
<feature type="transmembrane region" description="Helical" evidence="7">
    <location>
        <begin position="157"/>
        <end position="177"/>
    </location>
</feature>
<gene>
    <name evidence="9" type="ORF">FHR23_001886</name>
</gene>
<dbReference type="PANTHER" id="PTHR43731">
    <property type="entry name" value="RHOMBOID PROTEASE"/>
    <property type="match status" value="1"/>
</dbReference>
<proteinExistence type="inferred from homology"/>
<name>A0A840YZ88_9SPHN</name>
<dbReference type="PANTHER" id="PTHR43731:SF14">
    <property type="entry name" value="PRESENILIN-ASSOCIATED RHOMBOID-LIKE PROTEIN, MITOCHONDRIAL"/>
    <property type="match status" value="1"/>
</dbReference>
<comment type="similarity">
    <text evidence="2">Belongs to the peptidase S54 family.</text>
</comment>
<sequence>MHARDVPATVGIAAVTTLVSLAILGLGYLNPAAAWAGFIPARYAGVSVIAAHYSLAPFWLTPLTATFVHAGMFHLIFNMVMLVYTGSQTERAIGPGPLVLLYVLGAYGAALAQWLIGPLVQSPMIGASGALSACVGAYALLFGTTRAKAIGPIPARAVQVIWLGVAWAGINLLVGLVSRQSGMPIAGAAHVGGFLVGLALAKPLLAWHWRNA</sequence>
<evidence type="ECO:0000256" key="1">
    <source>
        <dbReference type="ARBA" id="ARBA00004141"/>
    </source>
</evidence>
<keyword evidence="9" id="KW-0645">Protease</keyword>
<keyword evidence="3 7" id="KW-0812">Transmembrane</keyword>
<dbReference type="InterPro" id="IPR035952">
    <property type="entry name" value="Rhomboid-like_sf"/>
</dbReference>
<reference evidence="9 10" key="1">
    <citation type="submission" date="2020-08" db="EMBL/GenBank/DDBJ databases">
        <title>Genomic Encyclopedia of Type Strains, Phase IV (KMG-IV): sequencing the most valuable type-strain genomes for metagenomic binning, comparative biology and taxonomic classification.</title>
        <authorList>
            <person name="Goeker M."/>
        </authorList>
    </citation>
    <scope>NUCLEOTIDE SEQUENCE [LARGE SCALE GENOMIC DNA]</scope>
    <source>
        <strain evidence="9 10">DSM 27203</strain>
    </source>
</reference>
<dbReference type="GO" id="GO:0006508">
    <property type="term" value="P:proteolysis"/>
    <property type="evidence" value="ECO:0007669"/>
    <property type="project" value="UniProtKB-KW"/>
</dbReference>
<evidence type="ECO:0000256" key="7">
    <source>
        <dbReference type="SAM" id="Phobius"/>
    </source>
</evidence>
<feature type="domain" description="Peptidase S54 rhomboid" evidence="8">
    <location>
        <begin position="61"/>
        <end position="204"/>
    </location>
</feature>
<dbReference type="Pfam" id="PF01694">
    <property type="entry name" value="Rhomboid"/>
    <property type="match status" value="1"/>
</dbReference>
<evidence type="ECO:0000256" key="2">
    <source>
        <dbReference type="ARBA" id="ARBA00009045"/>
    </source>
</evidence>
<dbReference type="SUPFAM" id="SSF144091">
    <property type="entry name" value="Rhomboid-like"/>
    <property type="match status" value="1"/>
</dbReference>
<keyword evidence="5 7" id="KW-1133">Transmembrane helix</keyword>
<evidence type="ECO:0000313" key="10">
    <source>
        <dbReference type="Proteomes" id="UP000554342"/>
    </source>
</evidence>
<accession>A0A840YZ88</accession>
<dbReference type="RefSeq" id="WP_184003130.1">
    <property type="nucleotide sequence ID" value="NZ_JACIJI010000002.1"/>
</dbReference>
<comment type="subcellular location">
    <subcellularLocation>
        <location evidence="1">Membrane</location>
        <topology evidence="1">Multi-pass membrane protein</topology>
    </subcellularLocation>
</comment>
<protein>
    <submittedName>
        <fullName evidence="9">Membrane associated rhomboid family serine protease</fullName>
    </submittedName>
</protein>
<keyword evidence="6 7" id="KW-0472">Membrane</keyword>
<feature type="transmembrane region" description="Helical" evidence="7">
    <location>
        <begin position="41"/>
        <end position="60"/>
    </location>
</feature>
<comment type="caution">
    <text evidence="9">The sequence shown here is derived from an EMBL/GenBank/DDBJ whole genome shotgun (WGS) entry which is preliminary data.</text>
</comment>
<evidence type="ECO:0000256" key="6">
    <source>
        <dbReference type="ARBA" id="ARBA00023136"/>
    </source>
</evidence>
<feature type="transmembrane region" description="Helical" evidence="7">
    <location>
        <begin position="122"/>
        <end position="145"/>
    </location>
</feature>
<evidence type="ECO:0000259" key="8">
    <source>
        <dbReference type="Pfam" id="PF01694"/>
    </source>
</evidence>
<evidence type="ECO:0000256" key="3">
    <source>
        <dbReference type="ARBA" id="ARBA00022692"/>
    </source>
</evidence>
<dbReference type="Gene3D" id="1.20.1540.10">
    <property type="entry name" value="Rhomboid-like"/>
    <property type="match status" value="1"/>
</dbReference>
<feature type="transmembrane region" description="Helical" evidence="7">
    <location>
        <begin position="6"/>
        <end position="29"/>
    </location>
</feature>